<dbReference type="PANTHER" id="PTHR10974:SF1">
    <property type="entry name" value="FI08016P-RELATED"/>
    <property type="match status" value="1"/>
</dbReference>
<gene>
    <name evidence="1" type="ORF">V5799_019856</name>
</gene>
<dbReference type="AlphaFoldDB" id="A0AAQ4EW38"/>
<dbReference type="EMBL" id="JARKHS020010408">
    <property type="protein sequence ID" value="KAK8778805.1"/>
    <property type="molecule type" value="Genomic_DNA"/>
</dbReference>
<comment type="caution">
    <text evidence="1">The sequence shown here is derived from an EMBL/GenBank/DDBJ whole genome shotgun (WGS) entry which is preliminary data.</text>
</comment>
<name>A0AAQ4EW38_AMBAM</name>
<dbReference type="PANTHER" id="PTHR10974">
    <property type="entry name" value="FI08016P-RELATED"/>
    <property type="match status" value="1"/>
</dbReference>
<sequence length="317" mass="36055">MAMDESPKNTEDRQGIRCLGPTMPFEELLDYLSRFTDVMGERPFFSYTWISEITHDSLNSAGYADEPLRRLPQKLHSSGTLNHTVLVFLSGHGLRFGDVRATYIGKFEDRHPFAFLAFPPWFLKENPKAARALRINQHRLTTHFDMHATLVELLDYPNLEQPNTTYGLSLLHEVPDTRTCADASISHQWCTCNVRDDATVSNTLAASLAGHFVAAMNDWVAKTARKCAEYQLLQVMDVTALQATPSERAANTSHYWITVKLSPGEAVFEGTVRVRGDNFTVLEEFSRCNSYSRLAYCVRNEWQRLFCYCRRSAVALI</sequence>
<dbReference type="InterPro" id="IPR017850">
    <property type="entry name" value="Alkaline_phosphatase_core_sf"/>
</dbReference>
<accession>A0AAQ4EW38</accession>
<evidence type="ECO:0000313" key="1">
    <source>
        <dbReference type="EMBL" id="KAK8778805.1"/>
    </source>
</evidence>
<dbReference type="InterPro" id="IPR004245">
    <property type="entry name" value="DUF229"/>
</dbReference>
<dbReference type="Pfam" id="PF02995">
    <property type="entry name" value="DUF229"/>
    <property type="match status" value="1"/>
</dbReference>
<dbReference type="GO" id="GO:0005615">
    <property type="term" value="C:extracellular space"/>
    <property type="evidence" value="ECO:0007669"/>
    <property type="project" value="TreeGrafter"/>
</dbReference>
<protein>
    <submittedName>
        <fullName evidence="1">Uncharacterized protein</fullName>
    </submittedName>
</protein>
<dbReference type="Gene3D" id="3.40.720.10">
    <property type="entry name" value="Alkaline Phosphatase, subunit A"/>
    <property type="match status" value="1"/>
</dbReference>
<evidence type="ECO:0000313" key="2">
    <source>
        <dbReference type="Proteomes" id="UP001321473"/>
    </source>
</evidence>
<dbReference type="SUPFAM" id="SSF53649">
    <property type="entry name" value="Alkaline phosphatase-like"/>
    <property type="match status" value="1"/>
</dbReference>
<organism evidence="1 2">
    <name type="scientific">Amblyomma americanum</name>
    <name type="common">Lone star tick</name>
    <dbReference type="NCBI Taxonomy" id="6943"/>
    <lineage>
        <taxon>Eukaryota</taxon>
        <taxon>Metazoa</taxon>
        <taxon>Ecdysozoa</taxon>
        <taxon>Arthropoda</taxon>
        <taxon>Chelicerata</taxon>
        <taxon>Arachnida</taxon>
        <taxon>Acari</taxon>
        <taxon>Parasitiformes</taxon>
        <taxon>Ixodida</taxon>
        <taxon>Ixodoidea</taxon>
        <taxon>Ixodidae</taxon>
        <taxon>Amblyomminae</taxon>
        <taxon>Amblyomma</taxon>
    </lineage>
</organism>
<keyword evidence="2" id="KW-1185">Reference proteome</keyword>
<reference evidence="1 2" key="1">
    <citation type="journal article" date="2023" name="Arcadia Sci">
        <title>De novo assembly of a long-read Amblyomma americanum tick genome.</title>
        <authorList>
            <person name="Chou S."/>
            <person name="Poskanzer K.E."/>
            <person name="Rollins M."/>
            <person name="Thuy-Boun P.S."/>
        </authorList>
    </citation>
    <scope>NUCLEOTIDE SEQUENCE [LARGE SCALE GENOMIC DNA]</scope>
    <source>
        <strain evidence="1">F_SG_1</strain>
        <tissue evidence="1">Salivary glands</tissue>
    </source>
</reference>
<proteinExistence type="predicted"/>
<dbReference type="Proteomes" id="UP001321473">
    <property type="component" value="Unassembled WGS sequence"/>
</dbReference>